<feature type="coiled-coil region" evidence="1">
    <location>
        <begin position="60"/>
        <end position="87"/>
    </location>
</feature>
<protein>
    <submittedName>
        <fullName evidence="2">Transposase</fullName>
    </submittedName>
</protein>
<dbReference type="InterPro" id="IPR002514">
    <property type="entry name" value="Transposase_8"/>
</dbReference>
<dbReference type="SUPFAM" id="SSF46689">
    <property type="entry name" value="Homeodomain-like"/>
    <property type="match status" value="1"/>
</dbReference>
<dbReference type="InterPro" id="IPR009057">
    <property type="entry name" value="Homeodomain-like_sf"/>
</dbReference>
<dbReference type="PANTHER" id="PTHR33215">
    <property type="entry name" value="PROTEIN DISTAL ANTENNA"/>
    <property type="match status" value="1"/>
</dbReference>
<keyword evidence="1" id="KW-0175">Coiled coil</keyword>
<dbReference type="GO" id="GO:0004803">
    <property type="term" value="F:transposase activity"/>
    <property type="evidence" value="ECO:0007669"/>
    <property type="project" value="InterPro"/>
</dbReference>
<keyword evidence="3" id="KW-1185">Reference proteome</keyword>
<dbReference type="EMBL" id="OBQD01000038">
    <property type="protein sequence ID" value="SOC48085.1"/>
    <property type="molecule type" value="Genomic_DNA"/>
</dbReference>
<dbReference type="PANTHER" id="PTHR33215:SF13">
    <property type="entry name" value="PROTEIN DISTAL ANTENNA"/>
    <property type="match status" value="1"/>
</dbReference>
<sequence>MQTRIFSREYKLEAVKLVRECWGTVAQAARDLYVHQNVVRNRVREYGDDPSQSFPGKGQMKPEQLEIERLRREVAALKAERDILKKAAAALPGTRYEVRVSASS</sequence>
<dbReference type="Proteomes" id="UP000219167">
    <property type="component" value="Unassembled WGS sequence"/>
</dbReference>
<accession>A0A285V1N8</accession>
<name>A0A285V1N8_9HYPH</name>
<dbReference type="AlphaFoldDB" id="A0A285V1N8"/>
<organism evidence="2 3">
    <name type="scientific">Rhizobium subbaraonis</name>
    <dbReference type="NCBI Taxonomy" id="908946"/>
    <lineage>
        <taxon>Bacteria</taxon>
        <taxon>Pseudomonadati</taxon>
        <taxon>Pseudomonadota</taxon>
        <taxon>Alphaproteobacteria</taxon>
        <taxon>Hyphomicrobiales</taxon>
        <taxon>Rhizobiaceae</taxon>
        <taxon>Rhizobium/Agrobacterium group</taxon>
        <taxon>Rhizobium</taxon>
    </lineage>
</organism>
<proteinExistence type="predicted"/>
<dbReference type="GO" id="GO:0003677">
    <property type="term" value="F:DNA binding"/>
    <property type="evidence" value="ECO:0007669"/>
    <property type="project" value="InterPro"/>
</dbReference>
<reference evidence="2 3" key="1">
    <citation type="submission" date="2017-08" db="EMBL/GenBank/DDBJ databases">
        <authorList>
            <person name="de Groot N.N."/>
        </authorList>
    </citation>
    <scope>NUCLEOTIDE SEQUENCE [LARGE SCALE GENOMIC DNA]</scope>
    <source>
        <strain evidence="2 3">JC85</strain>
    </source>
</reference>
<evidence type="ECO:0000256" key="1">
    <source>
        <dbReference type="SAM" id="Coils"/>
    </source>
</evidence>
<evidence type="ECO:0000313" key="3">
    <source>
        <dbReference type="Proteomes" id="UP000219167"/>
    </source>
</evidence>
<gene>
    <name evidence="2" type="ORF">SAMN05892877_1381</name>
</gene>
<dbReference type="Gene3D" id="1.10.10.60">
    <property type="entry name" value="Homeodomain-like"/>
    <property type="match status" value="1"/>
</dbReference>
<dbReference type="Pfam" id="PF01527">
    <property type="entry name" value="HTH_Tnp_1"/>
    <property type="match status" value="1"/>
</dbReference>
<dbReference type="InterPro" id="IPR051839">
    <property type="entry name" value="RD_transcriptional_regulator"/>
</dbReference>
<dbReference type="GO" id="GO:0006313">
    <property type="term" value="P:DNA transposition"/>
    <property type="evidence" value="ECO:0007669"/>
    <property type="project" value="InterPro"/>
</dbReference>
<evidence type="ECO:0000313" key="2">
    <source>
        <dbReference type="EMBL" id="SOC48085.1"/>
    </source>
</evidence>